<keyword evidence="3" id="KW-1185">Reference proteome</keyword>
<dbReference type="EMBL" id="JALLPJ020000421">
    <property type="protein sequence ID" value="KAL3792777.1"/>
    <property type="molecule type" value="Genomic_DNA"/>
</dbReference>
<gene>
    <name evidence="2" type="ORF">ACHAWO_002382</name>
</gene>
<comment type="caution">
    <text evidence="2">The sequence shown here is derived from an EMBL/GenBank/DDBJ whole genome shotgun (WGS) entry which is preliminary data.</text>
</comment>
<evidence type="ECO:0000313" key="2">
    <source>
        <dbReference type="EMBL" id="KAL3792777.1"/>
    </source>
</evidence>
<name>A0ABD3PXK6_9STRA</name>
<accession>A0ABD3PXK6</accession>
<feature type="region of interest" description="Disordered" evidence="1">
    <location>
        <begin position="53"/>
        <end position="82"/>
    </location>
</feature>
<organism evidence="2 3">
    <name type="scientific">Cyclotella atomus</name>
    <dbReference type="NCBI Taxonomy" id="382360"/>
    <lineage>
        <taxon>Eukaryota</taxon>
        <taxon>Sar</taxon>
        <taxon>Stramenopiles</taxon>
        <taxon>Ochrophyta</taxon>
        <taxon>Bacillariophyta</taxon>
        <taxon>Coscinodiscophyceae</taxon>
        <taxon>Thalassiosirophycidae</taxon>
        <taxon>Stephanodiscales</taxon>
        <taxon>Stephanodiscaceae</taxon>
        <taxon>Cyclotella</taxon>
    </lineage>
</organism>
<evidence type="ECO:0000256" key="1">
    <source>
        <dbReference type="SAM" id="MobiDB-lite"/>
    </source>
</evidence>
<feature type="compositionally biased region" description="Polar residues" evidence="1">
    <location>
        <begin position="55"/>
        <end position="64"/>
    </location>
</feature>
<sequence>MATFVTFKSQIPSEVPSPPSLASCIVNFVIDSLVADDPLPNAGAAISVPAEVVDTDTSPNSTVQRRSKRTRARRPSNDVEPIGDVAEEANVEFEAVDVPFIAEGEAVDGPFINEEDEIIERNPGNTRMLKEIECSLDGVYWAAFGPRIRRSPERLL</sequence>
<protein>
    <submittedName>
        <fullName evidence="2">Uncharacterized protein</fullName>
    </submittedName>
</protein>
<evidence type="ECO:0000313" key="3">
    <source>
        <dbReference type="Proteomes" id="UP001530400"/>
    </source>
</evidence>
<dbReference type="AlphaFoldDB" id="A0ABD3PXK6"/>
<feature type="compositionally biased region" description="Basic residues" evidence="1">
    <location>
        <begin position="65"/>
        <end position="74"/>
    </location>
</feature>
<reference evidence="2 3" key="1">
    <citation type="submission" date="2024-10" db="EMBL/GenBank/DDBJ databases">
        <title>Updated reference genomes for cyclostephanoid diatoms.</title>
        <authorList>
            <person name="Roberts W.R."/>
            <person name="Alverson A.J."/>
        </authorList>
    </citation>
    <scope>NUCLEOTIDE SEQUENCE [LARGE SCALE GENOMIC DNA]</scope>
    <source>
        <strain evidence="2 3">AJA010-31</strain>
    </source>
</reference>
<proteinExistence type="predicted"/>
<dbReference type="Proteomes" id="UP001530400">
    <property type="component" value="Unassembled WGS sequence"/>
</dbReference>